<name>A0AAE1ENX5_PETCI</name>
<keyword evidence="2" id="KW-1185">Reference proteome</keyword>
<evidence type="ECO:0000313" key="1">
    <source>
        <dbReference type="EMBL" id="KAK3857595.1"/>
    </source>
</evidence>
<sequence>MTQRKPGGGSISRPSCPPPPSHLSILVSRISAQQNPVPPILYLLSRLSTSLVSPSPDCQQLFPNPPHAKVLPPVLSSPSINTLIFAPFRNITSPLPVQYPVRIVPLVPRPIPTVFPVSLRVTPCLLTLLFYLFPHFPVTSQILPVSPHPIPLISTLPYFLRYPRLCPILKYHCSILEK</sequence>
<gene>
    <name evidence="1" type="ORF">Pcinc_036165</name>
</gene>
<dbReference type="EMBL" id="JAWQEG010005566">
    <property type="protein sequence ID" value="KAK3857595.1"/>
    <property type="molecule type" value="Genomic_DNA"/>
</dbReference>
<dbReference type="AlphaFoldDB" id="A0AAE1ENX5"/>
<dbReference type="Proteomes" id="UP001286313">
    <property type="component" value="Unassembled WGS sequence"/>
</dbReference>
<protein>
    <submittedName>
        <fullName evidence="1">Uncharacterized protein</fullName>
    </submittedName>
</protein>
<comment type="caution">
    <text evidence="1">The sequence shown here is derived from an EMBL/GenBank/DDBJ whole genome shotgun (WGS) entry which is preliminary data.</text>
</comment>
<organism evidence="1 2">
    <name type="scientific">Petrolisthes cinctipes</name>
    <name type="common">Flat porcelain crab</name>
    <dbReference type="NCBI Taxonomy" id="88211"/>
    <lineage>
        <taxon>Eukaryota</taxon>
        <taxon>Metazoa</taxon>
        <taxon>Ecdysozoa</taxon>
        <taxon>Arthropoda</taxon>
        <taxon>Crustacea</taxon>
        <taxon>Multicrustacea</taxon>
        <taxon>Malacostraca</taxon>
        <taxon>Eumalacostraca</taxon>
        <taxon>Eucarida</taxon>
        <taxon>Decapoda</taxon>
        <taxon>Pleocyemata</taxon>
        <taxon>Anomura</taxon>
        <taxon>Galatheoidea</taxon>
        <taxon>Porcellanidae</taxon>
        <taxon>Petrolisthes</taxon>
    </lineage>
</organism>
<accession>A0AAE1ENX5</accession>
<evidence type="ECO:0000313" key="2">
    <source>
        <dbReference type="Proteomes" id="UP001286313"/>
    </source>
</evidence>
<proteinExistence type="predicted"/>
<reference evidence="1" key="1">
    <citation type="submission" date="2023-10" db="EMBL/GenBank/DDBJ databases">
        <title>Genome assemblies of two species of porcelain crab, Petrolisthes cinctipes and Petrolisthes manimaculis (Anomura: Porcellanidae).</title>
        <authorList>
            <person name="Angst P."/>
        </authorList>
    </citation>
    <scope>NUCLEOTIDE SEQUENCE</scope>
    <source>
        <strain evidence="1">PB745_01</strain>
        <tissue evidence="1">Gill</tissue>
    </source>
</reference>